<sequence length="440" mass="48068">MIKYTRLFITFLLAVCVLEARSQSTATTSSPYSRYGLGDYIQPALPQNIGMGGISTATSSLTSYSTINVLNPAAYSKIHLTVIDAGLYTNSLTLRNDTSAKQRNGNTRLSHIAFALPLTQGSAVSFGLLPYSELGYKYKISRPNLGTGLPVDTNTVNYIYSGDGGLSKAYIGYGFSVGKHLSLGANASYIFGSLKEDQSTEIPNAVGFLNSRTEQNNKVGGFNFDYGAQYSIDFSTSKHLVLGYSASIGNKINVQNSYIVSQYYISNGSEGVATDSLVNTNNPKAKIQLPAINHFGIVFQKDLSFLVGVDYSIGKWSDLSIAGTNAGLQDSKMLNIGGQWTPNVNALNNYLALIDYRLGFIYEDTYLNLNNTSIKRQAVTFGLGIPLPHDRASSAFYKVNFSAEVGKRGTVDNGLIKENYVNFHIALTLNDQWFRRFKFD</sequence>
<dbReference type="KEGG" id="mgin:FRZ54_00485"/>
<dbReference type="OrthoDB" id="1491239at2"/>
<evidence type="ECO:0000313" key="2">
    <source>
        <dbReference type="EMBL" id="QEC61117.1"/>
    </source>
</evidence>
<accession>A0A5B8UPX3</accession>
<dbReference type="EMBL" id="CP042436">
    <property type="protein sequence ID" value="QEC61117.1"/>
    <property type="molecule type" value="Genomic_DNA"/>
</dbReference>
<proteinExistence type="predicted"/>
<keyword evidence="1" id="KW-0732">Signal</keyword>
<organism evidence="2 3">
    <name type="scientific">Mucilaginibacter ginsenosidivorans</name>
    <dbReference type="NCBI Taxonomy" id="398053"/>
    <lineage>
        <taxon>Bacteria</taxon>
        <taxon>Pseudomonadati</taxon>
        <taxon>Bacteroidota</taxon>
        <taxon>Sphingobacteriia</taxon>
        <taxon>Sphingobacteriales</taxon>
        <taxon>Sphingobacteriaceae</taxon>
        <taxon>Mucilaginibacter</taxon>
    </lineage>
</organism>
<name>A0A5B8UPX3_9SPHI</name>
<keyword evidence="3" id="KW-1185">Reference proteome</keyword>
<protein>
    <recommendedName>
        <fullName evidence="4">Aromatic hydrocarbon degradation protein</fullName>
    </recommendedName>
</protein>
<dbReference type="Proteomes" id="UP000321479">
    <property type="component" value="Chromosome"/>
</dbReference>
<gene>
    <name evidence="2" type="ORF">FRZ54_00485</name>
</gene>
<dbReference type="Gene3D" id="2.40.160.60">
    <property type="entry name" value="Outer membrane protein transport protein (OMPP1/FadL/TodX)"/>
    <property type="match status" value="1"/>
</dbReference>
<feature type="signal peptide" evidence="1">
    <location>
        <begin position="1"/>
        <end position="22"/>
    </location>
</feature>
<feature type="chain" id="PRO_5022854739" description="Aromatic hydrocarbon degradation protein" evidence="1">
    <location>
        <begin position="23"/>
        <end position="440"/>
    </location>
</feature>
<dbReference type="AlphaFoldDB" id="A0A5B8UPX3"/>
<evidence type="ECO:0000313" key="3">
    <source>
        <dbReference type="Proteomes" id="UP000321479"/>
    </source>
</evidence>
<reference evidence="2 3" key="1">
    <citation type="journal article" date="2017" name="Curr. Microbiol.">
        <title>Mucilaginibacter ginsenosidivorans sp. nov., Isolated from Soil of Ginseng Field.</title>
        <authorList>
            <person name="Kim M.M."/>
            <person name="Siddiqi M.Z."/>
            <person name="Im W.T."/>
        </authorList>
    </citation>
    <scope>NUCLEOTIDE SEQUENCE [LARGE SCALE GENOMIC DNA]</scope>
    <source>
        <strain evidence="2 3">Gsoil 3017</strain>
    </source>
</reference>
<dbReference type="SUPFAM" id="SSF56935">
    <property type="entry name" value="Porins"/>
    <property type="match status" value="1"/>
</dbReference>
<evidence type="ECO:0008006" key="4">
    <source>
        <dbReference type="Google" id="ProtNLM"/>
    </source>
</evidence>
<dbReference type="RefSeq" id="WP_147029696.1">
    <property type="nucleotide sequence ID" value="NZ_CP042436.1"/>
</dbReference>
<evidence type="ECO:0000256" key="1">
    <source>
        <dbReference type="SAM" id="SignalP"/>
    </source>
</evidence>